<dbReference type="AlphaFoldDB" id="A0A915CXR0"/>
<proteinExistence type="predicted"/>
<dbReference type="PROSITE" id="PS50011">
    <property type="entry name" value="PROTEIN_KINASE_DOM"/>
    <property type="match status" value="1"/>
</dbReference>
<organism evidence="3 4">
    <name type="scientific">Ditylenchus dipsaci</name>
    <dbReference type="NCBI Taxonomy" id="166011"/>
    <lineage>
        <taxon>Eukaryota</taxon>
        <taxon>Metazoa</taxon>
        <taxon>Ecdysozoa</taxon>
        <taxon>Nematoda</taxon>
        <taxon>Chromadorea</taxon>
        <taxon>Rhabditida</taxon>
        <taxon>Tylenchina</taxon>
        <taxon>Tylenchomorpha</taxon>
        <taxon>Sphaerularioidea</taxon>
        <taxon>Anguinidae</taxon>
        <taxon>Anguininae</taxon>
        <taxon>Ditylenchus</taxon>
    </lineage>
</organism>
<feature type="domain" description="Protein kinase" evidence="2">
    <location>
        <begin position="1"/>
        <end position="205"/>
    </location>
</feature>
<dbReference type="Gene3D" id="1.10.510.10">
    <property type="entry name" value="Transferase(Phosphotransferase) domain 1"/>
    <property type="match status" value="1"/>
</dbReference>
<dbReference type="InterPro" id="IPR000719">
    <property type="entry name" value="Prot_kinase_dom"/>
</dbReference>
<protein>
    <recommendedName>
        <fullName evidence="1">non-specific serine/threonine protein kinase</fullName>
        <ecNumber evidence="1">2.7.11.1</ecNumber>
    </recommendedName>
</protein>
<dbReference type="InterPro" id="IPR011009">
    <property type="entry name" value="Kinase-like_dom_sf"/>
</dbReference>
<dbReference type="Proteomes" id="UP000887574">
    <property type="component" value="Unplaced"/>
</dbReference>
<reference evidence="4" key="1">
    <citation type="submission" date="2022-11" db="UniProtKB">
        <authorList>
            <consortium name="WormBaseParasite"/>
        </authorList>
    </citation>
    <scope>IDENTIFICATION</scope>
</reference>
<evidence type="ECO:0000256" key="1">
    <source>
        <dbReference type="ARBA" id="ARBA00012513"/>
    </source>
</evidence>
<name>A0A915CXR0_9BILA</name>
<evidence type="ECO:0000259" key="2">
    <source>
        <dbReference type="PROSITE" id="PS50011"/>
    </source>
</evidence>
<evidence type="ECO:0000313" key="3">
    <source>
        <dbReference type="Proteomes" id="UP000887574"/>
    </source>
</evidence>
<dbReference type="EC" id="2.7.11.1" evidence="1"/>
<keyword evidence="3" id="KW-1185">Reference proteome</keyword>
<dbReference type="Pfam" id="PF00069">
    <property type="entry name" value="Pkinase"/>
    <property type="match status" value="1"/>
</dbReference>
<dbReference type="PROSITE" id="PS00108">
    <property type="entry name" value="PROTEIN_KINASE_ST"/>
    <property type="match status" value="1"/>
</dbReference>
<dbReference type="PANTHER" id="PTHR11909">
    <property type="entry name" value="CASEIN KINASE-RELATED"/>
    <property type="match status" value="1"/>
</dbReference>
<sequence length="205" mass="23771">MAKLKEVSAEEEEESLGIKTNQLFGDWKIVKKLDEAESSKSIGGAAIKLEIAVLELLNKNNSKMYVPQLFRARRRKKFHYMVVTLLGENLRSLRTDSKTGRISAETWSRLAIQCLYGIKLVHEIGYIHRDIKPPNFVMGHRSDVNRVRVVHVLDFGMARHFARFDGNKWIVRKARPSCDFRGTYRYCSPMCMRDVNNRERMISGH</sequence>
<accession>A0A915CXR0</accession>
<dbReference type="InterPro" id="IPR008271">
    <property type="entry name" value="Ser/Thr_kinase_AS"/>
</dbReference>
<dbReference type="SUPFAM" id="SSF56112">
    <property type="entry name" value="Protein kinase-like (PK-like)"/>
    <property type="match status" value="1"/>
</dbReference>
<evidence type="ECO:0000313" key="4">
    <source>
        <dbReference type="WBParaSite" id="jg13788"/>
    </source>
</evidence>
<dbReference type="GO" id="GO:0005524">
    <property type="term" value="F:ATP binding"/>
    <property type="evidence" value="ECO:0007669"/>
    <property type="project" value="InterPro"/>
</dbReference>
<dbReference type="InterPro" id="IPR050235">
    <property type="entry name" value="CK1_Ser-Thr_kinase"/>
</dbReference>
<dbReference type="SMART" id="SM00220">
    <property type="entry name" value="S_TKc"/>
    <property type="match status" value="1"/>
</dbReference>
<dbReference type="GO" id="GO:0004674">
    <property type="term" value="F:protein serine/threonine kinase activity"/>
    <property type="evidence" value="ECO:0007669"/>
    <property type="project" value="UniProtKB-EC"/>
</dbReference>
<dbReference type="WBParaSite" id="jg13788">
    <property type="protein sequence ID" value="jg13788"/>
    <property type="gene ID" value="jg13788"/>
</dbReference>